<organism evidence="3 4">
    <name type="scientific">Nitrosopumilus maritimus (strain SCM1)</name>
    <dbReference type="NCBI Taxonomy" id="436308"/>
    <lineage>
        <taxon>Archaea</taxon>
        <taxon>Nitrososphaerota</taxon>
        <taxon>Nitrososphaeria</taxon>
        <taxon>Nitrosopumilales</taxon>
        <taxon>Nitrosopumilaceae</taxon>
        <taxon>Nitrosopumilus</taxon>
    </lineage>
</organism>
<reference evidence="3 4" key="1">
    <citation type="journal article" date="2010" name="Proc. Natl. Acad. Sci. U.S.A.">
        <title>Nitrosopumilus maritimus genome reveals unique mechanisms for nitrification and autotrophy in globally distributed marine crenarchaea.</title>
        <authorList>
            <person name="Walker C.B."/>
            <person name="de la Torre J.R."/>
            <person name="Klotz M.G."/>
            <person name="Urakawa H."/>
            <person name="Pinel N."/>
            <person name="Arp D.J."/>
            <person name="Brochier-Armanet C."/>
            <person name="Chain P.S."/>
            <person name="Chan P.P."/>
            <person name="Gollabgir A."/>
            <person name="Hemp J."/>
            <person name="Hugler M."/>
            <person name="Karr E.A."/>
            <person name="Konneke M."/>
            <person name="Shin M."/>
            <person name="Lawton T.J."/>
            <person name="Lowe T."/>
            <person name="Martens-Habbena W."/>
            <person name="Sayavedra-Soto L.A."/>
            <person name="Lang D."/>
            <person name="Sievert S.M."/>
            <person name="Rosenzweig A.C."/>
            <person name="Manning G."/>
            <person name="Stahl D.A."/>
        </authorList>
    </citation>
    <scope>NUCLEOTIDE SEQUENCE [LARGE SCALE GENOMIC DNA]</scope>
    <source>
        <strain evidence="3 4">SCM1</strain>
    </source>
</reference>
<dbReference type="Gene3D" id="3.40.50.150">
    <property type="entry name" value="Vaccinia Virus protein VP39"/>
    <property type="match status" value="1"/>
</dbReference>
<dbReference type="InterPro" id="IPR053173">
    <property type="entry name" value="SAM-binding_MTase"/>
</dbReference>
<dbReference type="EMBL" id="CP000866">
    <property type="protein sequence ID" value="ABX13353.1"/>
    <property type="molecule type" value="Genomic_DNA"/>
</dbReference>
<accession>A9A3U1</accession>
<dbReference type="eggNOG" id="arCOG01778">
    <property type="taxonomic scope" value="Archaea"/>
</dbReference>
<dbReference type="EnsemblBacteria" id="ABX13353">
    <property type="protein sequence ID" value="ABX13353"/>
    <property type="gene ID" value="Nmar_1457"/>
</dbReference>
<evidence type="ECO:0000259" key="1">
    <source>
        <dbReference type="Pfam" id="PF13847"/>
    </source>
</evidence>
<dbReference type="InterPro" id="IPR029063">
    <property type="entry name" value="SAM-dependent_MTases_sf"/>
</dbReference>
<dbReference type="InterPro" id="IPR025714">
    <property type="entry name" value="Methyltranfer_dom"/>
</dbReference>
<dbReference type="GO" id="GO:0032259">
    <property type="term" value="P:methylation"/>
    <property type="evidence" value="ECO:0007669"/>
    <property type="project" value="UniProtKB-KW"/>
</dbReference>
<feature type="domain" description="S-adenosylmethionine-dependent methyltransferase Rv2258c-like winged HTH" evidence="2">
    <location>
        <begin position="15"/>
        <end position="89"/>
    </location>
</feature>
<dbReference type="PANTHER" id="PTHR45128:SF1">
    <property type="entry name" value="S-ADENOSYLMETHIONINE-DEPENDENT METHYLTRANSFERASE RV2258C"/>
    <property type="match status" value="1"/>
</dbReference>
<dbReference type="Gene3D" id="1.10.10.10">
    <property type="entry name" value="Winged helix-like DNA-binding domain superfamily/Winged helix DNA-binding domain"/>
    <property type="match status" value="1"/>
</dbReference>
<protein>
    <submittedName>
        <fullName evidence="3">Methyltransferase type 11</fullName>
    </submittedName>
</protein>
<feature type="domain" description="Methyltransferase" evidence="1">
    <location>
        <begin position="160"/>
        <end position="322"/>
    </location>
</feature>
<dbReference type="Pfam" id="PF13847">
    <property type="entry name" value="Methyltransf_31"/>
    <property type="match status" value="1"/>
</dbReference>
<dbReference type="HOGENOM" id="CLU_063529_1_1_2"/>
<keyword evidence="3" id="KW-0808">Transferase</keyword>
<dbReference type="STRING" id="436308.Nmar_1457"/>
<dbReference type="GO" id="GO:0008168">
    <property type="term" value="F:methyltransferase activity"/>
    <property type="evidence" value="ECO:0007669"/>
    <property type="project" value="UniProtKB-KW"/>
</dbReference>
<dbReference type="CDD" id="cd02440">
    <property type="entry name" value="AdoMet_MTases"/>
    <property type="match status" value="1"/>
</dbReference>
<dbReference type="PANTHER" id="PTHR45128">
    <property type="entry name" value="METHYLTRANSFERASE TYPE 11"/>
    <property type="match status" value="1"/>
</dbReference>
<keyword evidence="4" id="KW-1185">Reference proteome</keyword>
<dbReference type="Proteomes" id="UP000000792">
    <property type="component" value="Chromosome"/>
</dbReference>
<dbReference type="Pfam" id="PF21320">
    <property type="entry name" value="WHD_Rv2258c"/>
    <property type="match status" value="1"/>
</dbReference>
<dbReference type="PhylomeDB" id="A9A3U1"/>
<proteinExistence type="predicted"/>
<evidence type="ECO:0000259" key="2">
    <source>
        <dbReference type="Pfam" id="PF21320"/>
    </source>
</evidence>
<dbReference type="RefSeq" id="WP_012215840.1">
    <property type="nucleotide sequence ID" value="NC_010085.1"/>
</dbReference>
<dbReference type="OrthoDB" id="8915at2157"/>
<dbReference type="GeneID" id="5774327"/>
<evidence type="ECO:0000313" key="4">
    <source>
        <dbReference type="Proteomes" id="UP000000792"/>
    </source>
</evidence>
<dbReference type="KEGG" id="nmr:Nmar_1457"/>
<dbReference type="InterPro" id="IPR036390">
    <property type="entry name" value="WH_DNA-bd_sf"/>
</dbReference>
<evidence type="ECO:0000313" key="3">
    <source>
        <dbReference type="EMBL" id="ABX13353.1"/>
    </source>
</evidence>
<dbReference type="InterPro" id="IPR036388">
    <property type="entry name" value="WH-like_DNA-bd_sf"/>
</dbReference>
<dbReference type="SUPFAM" id="SSF46785">
    <property type="entry name" value="Winged helix' DNA-binding domain"/>
    <property type="match status" value="1"/>
</dbReference>
<gene>
    <name evidence="3" type="ordered locus">Nmar_1457</name>
</gene>
<dbReference type="SUPFAM" id="SSF53335">
    <property type="entry name" value="S-adenosyl-L-methionine-dependent methyltransferases"/>
    <property type="match status" value="1"/>
</dbReference>
<name>A9A3U1_NITMS</name>
<dbReference type="InParanoid" id="A9A3U1"/>
<dbReference type="InterPro" id="IPR048711">
    <property type="entry name" value="WHD_Rv2258c"/>
</dbReference>
<keyword evidence="3" id="KW-0489">Methyltransferase</keyword>
<dbReference type="AlphaFoldDB" id="A9A3U1"/>
<sequence length="344" mass="38314">MPSFEDEMLDVMNKAAIALLLSVGHRTKLFDAMSKLEPSTSQEIATAANLNERYVREWLGGLVTSKIIDYDPESQKYSLSKEKAEFLTRDGEYNFASSMQWIPALAYVEDHIVDCFEKGGGVSYEMFNRFHTVMAEESQQTVLPALVKEILPLIPTYEKLHSGLKVLDVGCGSGRAINLMAKSFPNSHFTGYDFSSEAIQNAKNEAQKLGLSNVTFEKQDAANFDSENSFDVITAFDAIHDQANPDKVLENIKKALKPDGIFMMQDIRASSKLENNMNHSLAPYLYTVSCLHCMTVSLALEGKGLGAMWGKELATQMLNEAGFSSVDVKELPHDPINYYYIAKP</sequence>